<dbReference type="InterPro" id="IPR045039">
    <property type="entry name" value="NSI-like"/>
</dbReference>
<dbReference type="Pfam" id="PF00583">
    <property type="entry name" value="Acetyltransf_1"/>
    <property type="match status" value="1"/>
</dbReference>
<dbReference type="GO" id="GO:0005737">
    <property type="term" value="C:cytoplasm"/>
    <property type="evidence" value="ECO:0007669"/>
    <property type="project" value="TreeGrafter"/>
</dbReference>
<dbReference type="EMBL" id="JOJP01000001">
    <property type="protein sequence ID" value="KEI71056.1"/>
    <property type="molecule type" value="Genomic_DNA"/>
</dbReference>
<dbReference type="Proteomes" id="UP000027997">
    <property type="component" value="Unassembled WGS sequence"/>
</dbReference>
<dbReference type="AlphaFoldDB" id="A0A081KA80"/>
<dbReference type="SUPFAM" id="SSF55729">
    <property type="entry name" value="Acyl-CoA N-acyltransferases (Nat)"/>
    <property type="match status" value="1"/>
</dbReference>
<feature type="domain" description="N-acetyltransferase" evidence="3">
    <location>
        <begin position="1"/>
        <end position="136"/>
    </location>
</feature>
<dbReference type="eggNOG" id="COG0454">
    <property type="taxonomic scope" value="Bacteria"/>
</dbReference>
<dbReference type="InterPro" id="IPR016181">
    <property type="entry name" value="Acyl_CoA_acyltransferase"/>
</dbReference>
<protein>
    <recommendedName>
        <fullName evidence="3">N-acetyltransferase domain-containing protein</fullName>
    </recommendedName>
</protein>
<accession>A0A081KA80</accession>
<name>A0A081KA80_9GAMM</name>
<dbReference type="PANTHER" id="PTHR43626:SF4">
    <property type="entry name" value="GCN5-RELATED N-ACETYLTRANSFERASE 2, CHLOROPLASTIC"/>
    <property type="match status" value="1"/>
</dbReference>
<proteinExistence type="predicted"/>
<evidence type="ECO:0000256" key="2">
    <source>
        <dbReference type="ARBA" id="ARBA00023315"/>
    </source>
</evidence>
<dbReference type="GO" id="GO:0008080">
    <property type="term" value="F:N-acetyltransferase activity"/>
    <property type="evidence" value="ECO:0007669"/>
    <property type="project" value="InterPro"/>
</dbReference>
<reference evidence="4 5" key="1">
    <citation type="submission" date="2014-06" db="EMBL/GenBank/DDBJ databases">
        <title>Whole Genome Sequences of Three Symbiotic Endozoicomonas Bacteria.</title>
        <authorList>
            <person name="Neave M.J."/>
            <person name="Apprill A."/>
            <person name="Voolstra C.R."/>
        </authorList>
    </citation>
    <scope>NUCLEOTIDE SEQUENCE [LARGE SCALE GENOMIC DNA]</scope>
    <source>
        <strain evidence="4 5">DSM 22380</strain>
    </source>
</reference>
<keyword evidence="5" id="KW-1185">Reference proteome</keyword>
<gene>
    <name evidence="4" type="ORF">GV64_10125</name>
</gene>
<keyword evidence="2" id="KW-0012">Acyltransferase</keyword>
<evidence type="ECO:0000313" key="4">
    <source>
        <dbReference type="EMBL" id="KEI71056.1"/>
    </source>
</evidence>
<keyword evidence="1" id="KW-0808">Transferase</keyword>
<organism evidence="4 5">
    <name type="scientific">Endozoicomonas elysicola</name>
    <dbReference type="NCBI Taxonomy" id="305900"/>
    <lineage>
        <taxon>Bacteria</taxon>
        <taxon>Pseudomonadati</taxon>
        <taxon>Pseudomonadota</taxon>
        <taxon>Gammaproteobacteria</taxon>
        <taxon>Oceanospirillales</taxon>
        <taxon>Endozoicomonadaceae</taxon>
        <taxon>Endozoicomonas</taxon>
    </lineage>
</organism>
<evidence type="ECO:0000313" key="5">
    <source>
        <dbReference type="Proteomes" id="UP000027997"/>
    </source>
</evidence>
<dbReference type="Gene3D" id="3.40.630.30">
    <property type="match status" value="1"/>
</dbReference>
<evidence type="ECO:0000259" key="3">
    <source>
        <dbReference type="PROSITE" id="PS51186"/>
    </source>
</evidence>
<dbReference type="CDD" id="cd04301">
    <property type="entry name" value="NAT_SF"/>
    <property type="match status" value="1"/>
</dbReference>
<dbReference type="PROSITE" id="PS51186">
    <property type="entry name" value="GNAT"/>
    <property type="match status" value="1"/>
</dbReference>
<sequence>MNIECLAPTSKELAELYQQAGWTNLASLEALQHSIYASSCWFQVSIEEKLAGVVRLQSDYVRYCCIYDLLVDKDHRSQGVGSALMEAAVQWCDQRQIQIVHLWPATGRIPFFERFGFQPLSDKHPMMVRSDSYPVN</sequence>
<dbReference type="STRING" id="305900.GV64_10125"/>
<evidence type="ECO:0000256" key="1">
    <source>
        <dbReference type="ARBA" id="ARBA00022679"/>
    </source>
</evidence>
<dbReference type="InterPro" id="IPR000182">
    <property type="entry name" value="GNAT_dom"/>
</dbReference>
<dbReference type="RefSeq" id="WP_020585054.1">
    <property type="nucleotide sequence ID" value="NZ_JOJP01000001.1"/>
</dbReference>
<dbReference type="PANTHER" id="PTHR43626">
    <property type="entry name" value="ACYL-COA N-ACYLTRANSFERASE"/>
    <property type="match status" value="1"/>
</dbReference>
<comment type="caution">
    <text evidence="4">The sequence shown here is derived from an EMBL/GenBank/DDBJ whole genome shotgun (WGS) entry which is preliminary data.</text>
</comment>